<name>A2C5Y7_PROM3</name>
<dbReference type="HOGENOM" id="CLU_010194_1_2_3"/>
<dbReference type="EMBL" id="CP000554">
    <property type="protein sequence ID" value="ABM76897.1"/>
    <property type="molecule type" value="Genomic_DNA"/>
</dbReference>
<dbReference type="Gene3D" id="3.40.50.720">
    <property type="entry name" value="NAD(P)-binding Rossmann-like Domain"/>
    <property type="match status" value="1"/>
</dbReference>
<dbReference type="PANTHER" id="PTHR43639:SF1">
    <property type="entry name" value="SHORT-CHAIN DEHYDROGENASE_REDUCTASE FAMILY PROTEIN"/>
    <property type="match status" value="1"/>
</dbReference>
<evidence type="ECO:0000256" key="1">
    <source>
        <dbReference type="ARBA" id="ARBA00006484"/>
    </source>
</evidence>
<dbReference type="Proteomes" id="UP000002274">
    <property type="component" value="Chromosome"/>
</dbReference>
<dbReference type="STRING" id="59922.P9303_01421"/>
<dbReference type="InterPro" id="IPR036291">
    <property type="entry name" value="NAD(P)-bd_dom_sf"/>
</dbReference>
<dbReference type="PRINTS" id="PR00081">
    <property type="entry name" value="GDHRDH"/>
</dbReference>
<accession>A2C5Y7</accession>
<dbReference type="KEGG" id="pmf:P9303_01421"/>
<sequence length="231" mass="24670">MSGNALLFGSRGALGSEIEKVMKQKSFRVLTAGSGPDDAINNHLQVAYQRPQEASDFYSLPSLDVVIWAHGLNCSDVIADFDLEDLERLWQSNVVFIASSLSALLKAGKLLAGSRLVVVSSIWQQESRPGKMSYTISKAALHGLVKSCALDLGERGILINAVLPGVVDTPMTRANLSSEQIKGIIDQSALSRLAEPPDIASAVAFLADSSNRVITGQFLTVDAGFIGMKHS</sequence>
<dbReference type="CDD" id="cd05233">
    <property type="entry name" value="SDR_c"/>
    <property type="match status" value="1"/>
</dbReference>
<dbReference type="SUPFAM" id="SSF51735">
    <property type="entry name" value="NAD(P)-binding Rossmann-fold domains"/>
    <property type="match status" value="1"/>
</dbReference>
<dbReference type="InterPro" id="IPR002347">
    <property type="entry name" value="SDR_fam"/>
</dbReference>
<dbReference type="PANTHER" id="PTHR43639">
    <property type="entry name" value="OXIDOREDUCTASE, SHORT-CHAIN DEHYDROGENASE/REDUCTASE FAMILY (AFU_ORTHOLOGUE AFUA_5G02870)"/>
    <property type="match status" value="1"/>
</dbReference>
<dbReference type="GO" id="GO:0016491">
    <property type="term" value="F:oxidoreductase activity"/>
    <property type="evidence" value="ECO:0007669"/>
    <property type="project" value="UniProtKB-KW"/>
</dbReference>
<proteinExistence type="inferred from homology"/>
<comment type="similarity">
    <text evidence="1">Belongs to the short-chain dehydrogenases/reductases (SDR) family.</text>
</comment>
<dbReference type="BioCyc" id="PMAR59922:G1G80-137-MONOMER"/>
<protein>
    <submittedName>
        <fullName evidence="3">Dehydrogenases with different specificities</fullName>
    </submittedName>
</protein>
<dbReference type="Pfam" id="PF13561">
    <property type="entry name" value="adh_short_C2"/>
    <property type="match status" value="1"/>
</dbReference>
<gene>
    <name evidence="3" type="ordered locus">P9303_01421</name>
</gene>
<organism evidence="3 4">
    <name type="scientific">Prochlorococcus marinus (strain MIT 9303)</name>
    <dbReference type="NCBI Taxonomy" id="59922"/>
    <lineage>
        <taxon>Bacteria</taxon>
        <taxon>Bacillati</taxon>
        <taxon>Cyanobacteriota</taxon>
        <taxon>Cyanophyceae</taxon>
        <taxon>Synechococcales</taxon>
        <taxon>Prochlorococcaceae</taxon>
        <taxon>Prochlorococcus</taxon>
    </lineage>
</organism>
<dbReference type="AlphaFoldDB" id="A2C5Y7"/>
<evidence type="ECO:0000256" key="2">
    <source>
        <dbReference type="ARBA" id="ARBA00023002"/>
    </source>
</evidence>
<evidence type="ECO:0000313" key="3">
    <source>
        <dbReference type="EMBL" id="ABM76897.1"/>
    </source>
</evidence>
<keyword evidence="2" id="KW-0560">Oxidoreductase</keyword>
<reference evidence="3 4" key="1">
    <citation type="journal article" date="2007" name="PLoS Genet.">
        <title>Patterns and implications of gene gain and loss in the evolution of Prochlorococcus.</title>
        <authorList>
            <person name="Kettler G.C."/>
            <person name="Martiny A.C."/>
            <person name="Huang K."/>
            <person name="Zucker J."/>
            <person name="Coleman M.L."/>
            <person name="Rodrigue S."/>
            <person name="Chen F."/>
            <person name="Lapidus A."/>
            <person name="Ferriera S."/>
            <person name="Johnson J."/>
            <person name="Steglich C."/>
            <person name="Church G.M."/>
            <person name="Richardson P."/>
            <person name="Chisholm S.W."/>
        </authorList>
    </citation>
    <scope>NUCLEOTIDE SEQUENCE [LARGE SCALE GENOMIC DNA]</scope>
    <source>
        <strain evidence="3 4">MIT 9303</strain>
    </source>
</reference>
<evidence type="ECO:0000313" key="4">
    <source>
        <dbReference type="Proteomes" id="UP000002274"/>
    </source>
</evidence>